<keyword evidence="7" id="KW-1185">Reference proteome</keyword>
<dbReference type="PANTHER" id="PTHR14413:SF16">
    <property type="entry name" value="LARGE RIBOSOMAL SUBUNIT PROTEIN BL17M"/>
    <property type="match status" value="1"/>
</dbReference>
<proteinExistence type="inferred from homology"/>
<evidence type="ECO:0000313" key="7">
    <source>
        <dbReference type="Proteomes" id="UP000015104"/>
    </source>
</evidence>
<dbReference type="InterPro" id="IPR036373">
    <property type="entry name" value="Ribosomal_bL17_sf"/>
</dbReference>
<evidence type="ECO:0000256" key="3">
    <source>
        <dbReference type="ARBA" id="ARBA00023274"/>
    </source>
</evidence>
<organism evidence="6 7">
    <name type="scientific">Tetranychus urticae</name>
    <name type="common">Two-spotted spider mite</name>
    <dbReference type="NCBI Taxonomy" id="32264"/>
    <lineage>
        <taxon>Eukaryota</taxon>
        <taxon>Metazoa</taxon>
        <taxon>Ecdysozoa</taxon>
        <taxon>Arthropoda</taxon>
        <taxon>Chelicerata</taxon>
        <taxon>Arachnida</taxon>
        <taxon>Acari</taxon>
        <taxon>Acariformes</taxon>
        <taxon>Trombidiformes</taxon>
        <taxon>Prostigmata</taxon>
        <taxon>Eleutherengona</taxon>
        <taxon>Raphignathae</taxon>
        <taxon>Tetranychoidea</taxon>
        <taxon>Tetranychidae</taxon>
        <taxon>Tetranychus</taxon>
    </lineage>
</organism>
<dbReference type="Proteomes" id="UP000015104">
    <property type="component" value="Unassembled WGS sequence"/>
</dbReference>
<dbReference type="EnsemblMetazoa" id="tetur12g02500.1">
    <property type="protein sequence ID" value="tetur12g02500.1"/>
    <property type="gene ID" value="tetur12g02500"/>
</dbReference>
<dbReference type="GO" id="GO:0003735">
    <property type="term" value="F:structural constituent of ribosome"/>
    <property type="evidence" value="ECO:0007669"/>
    <property type="project" value="InterPro"/>
</dbReference>
<dbReference type="GO" id="GO:0005762">
    <property type="term" value="C:mitochondrial large ribosomal subunit"/>
    <property type="evidence" value="ECO:0007669"/>
    <property type="project" value="TreeGrafter"/>
</dbReference>
<dbReference type="HOGENOM" id="CLU_1186346_0_0_1"/>
<dbReference type="AlphaFoldDB" id="T1KIT5"/>
<dbReference type="eggNOG" id="KOG3280">
    <property type="taxonomic scope" value="Eukaryota"/>
</dbReference>
<evidence type="ECO:0000256" key="5">
    <source>
        <dbReference type="ARBA" id="ARBA00035413"/>
    </source>
</evidence>
<dbReference type="PANTHER" id="PTHR14413">
    <property type="entry name" value="RIBOSOMAL PROTEIN L17"/>
    <property type="match status" value="1"/>
</dbReference>
<dbReference type="EMBL" id="CAEY01000114">
    <property type="status" value="NOT_ANNOTATED_CDS"/>
    <property type="molecule type" value="Genomic_DNA"/>
</dbReference>
<evidence type="ECO:0000256" key="4">
    <source>
        <dbReference type="ARBA" id="ARBA00035290"/>
    </source>
</evidence>
<reference evidence="7" key="1">
    <citation type="submission" date="2011-08" db="EMBL/GenBank/DDBJ databases">
        <authorList>
            <person name="Rombauts S."/>
        </authorList>
    </citation>
    <scope>NUCLEOTIDE SEQUENCE</scope>
    <source>
        <strain evidence="7">London</strain>
    </source>
</reference>
<dbReference type="Gene3D" id="3.90.1030.10">
    <property type="entry name" value="Ribosomal protein L17"/>
    <property type="match status" value="1"/>
</dbReference>
<evidence type="ECO:0000256" key="2">
    <source>
        <dbReference type="ARBA" id="ARBA00022980"/>
    </source>
</evidence>
<dbReference type="SUPFAM" id="SSF64263">
    <property type="entry name" value="Prokaryotic ribosomal protein L17"/>
    <property type="match status" value="1"/>
</dbReference>
<dbReference type="GO" id="GO:0006412">
    <property type="term" value="P:translation"/>
    <property type="evidence" value="ECO:0007669"/>
    <property type="project" value="InterPro"/>
</dbReference>
<reference evidence="6" key="2">
    <citation type="submission" date="2015-06" db="UniProtKB">
        <authorList>
            <consortium name="EnsemblMetazoa"/>
        </authorList>
    </citation>
    <scope>IDENTIFICATION</scope>
</reference>
<dbReference type="InterPro" id="IPR000456">
    <property type="entry name" value="Ribosomal_bL17"/>
</dbReference>
<keyword evidence="3" id="KW-0687">Ribonucleoprotein</keyword>
<name>T1KIT5_TETUR</name>
<dbReference type="STRING" id="32264.T1KIT5"/>
<keyword evidence="2" id="KW-0689">Ribosomal protein</keyword>
<comment type="similarity">
    <text evidence="1">Belongs to the bacterial ribosomal protein bL17 family.</text>
</comment>
<dbReference type="Pfam" id="PF01196">
    <property type="entry name" value="Ribosomal_L17"/>
    <property type="match status" value="1"/>
</dbReference>
<evidence type="ECO:0000313" key="6">
    <source>
        <dbReference type="EnsemblMetazoa" id="tetur12g02500.1"/>
    </source>
</evidence>
<protein>
    <recommendedName>
        <fullName evidence="4">Large ribosomal subunit protein bL17m</fullName>
    </recommendedName>
    <alternativeName>
        <fullName evidence="5">39S ribosomal protein L17, mitochondrial</fullName>
    </alternativeName>
</protein>
<sequence>MVRHYNNALPRPSTANKKLIPILPPEVKVKRGPISLNKVWYRGSSGRLIVIGQHITQLFKFERITLDYHHALEVQGYTERLITEAMRNGDRHIPTMELADFYIHEKQLVHKLFKVLVPRYIDYTDSFTKLWRLSPALSREDIITGKVRHADKGCLELKGNPLPPIEPPKYISRKSYLTNVLLDAAKKDFYASKQFSDNQTSKKKVETSAWLENFNSSLELISIYRNQISDIKHI</sequence>
<accession>T1KIT5</accession>
<evidence type="ECO:0000256" key="1">
    <source>
        <dbReference type="ARBA" id="ARBA00008777"/>
    </source>
</evidence>
<dbReference type="FunFam" id="3.90.1030.10:FF:000009">
    <property type="entry name" value="39S ribosomal protein L17, mitochondrial"/>
    <property type="match status" value="1"/>
</dbReference>